<name>A0A673FNX2_9TELE</name>
<reference evidence="2" key="1">
    <citation type="submission" date="2025-08" db="UniProtKB">
        <authorList>
            <consortium name="Ensembl"/>
        </authorList>
    </citation>
    <scope>IDENTIFICATION</scope>
</reference>
<dbReference type="GO" id="GO:0042799">
    <property type="term" value="F:histone H4K20 methyltransferase activity"/>
    <property type="evidence" value="ECO:0007669"/>
    <property type="project" value="TreeGrafter"/>
</dbReference>
<dbReference type="Gene3D" id="2.170.270.10">
    <property type="entry name" value="SET domain"/>
    <property type="match status" value="1"/>
</dbReference>
<proteinExistence type="predicted"/>
<dbReference type="Proteomes" id="UP000472270">
    <property type="component" value="Unassembled WGS sequence"/>
</dbReference>
<dbReference type="PANTHER" id="PTHR46167:SF1">
    <property type="entry name" value="N-LYSINE METHYLTRANSFERASE KMT5A"/>
    <property type="match status" value="1"/>
</dbReference>
<dbReference type="GO" id="GO:0005700">
    <property type="term" value="C:polytene chromosome"/>
    <property type="evidence" value="ECO:0007669"/>
    <property type="project" value="TreeGrafter"/>
</dbReference>
<keyword evidence="3" id="KW-1185">Reference proteome</keyword>
<dbReference type="InterPro" id="IPR046341">
    <property type="entry name" value="SET_dom_sf"/>
</dbReference>
<sequence>KGWPLRALRGKVVCDYHGEVVSKQEGERRLETLTGEPSYLFFFKGKGGKPLCIDAQNFPCDCHPDQETYGRRMNHSCSKNNVRPQRVSLKFLDGLRECVLFFALRDIAVSEELLWDYGVRRSSFQGEGWDLSCKNKTKSKSVALHTVSTFEIKWVIPFQCISACVLPYFTVK</sequence>
<reference evidence="2" key="2">
    <citation type="submission" date="2025-09" db="UniProtKB">
        <authorList>
            <consortium name="Ensembl"/>
        </authorList>
    </citation>
    <scope>IDENTIFICATION</scope>
</reference>
<dbReference type="GO" id="GO:0006357">
    <property type="term" value="P:regulation of transcription by RNA polymerase II"/>
    <property type="evidence" value="ECO:0007669"/>
    <property type="project" value="TreeGrafter"/>
</dbReference>
<dbReference type="GO" id="GO:0005634">
    <property type="term" value="C:nucleus"/>
    <property type="evidence" value="ECO:0007669"/>
    <property type="project" value="TreeGrafter"/>
</dbReference>
<dbReference type="SUPFAM" id="SSF82199">
    <property type="entry name" value="SET domain"/>
    <property type="match status" value="1"/>
</dbReference>
<dbReference type="PANTHER" id="PTHR46167">
    <property type="entry name" value="N-LYSINE METHYLTRANSFERASE KMT5A"/>
    <property type="match status" value="1"/>
</dbReference>
<evidence type="ECO:0000313" key="2">
    <source>
        <dbReference type="Ensembl" id="ENSSRHP00000002524.1"/>
    </source>
</evidence>
<dbReference type="SMART" id="SM00317">
    <property type="entry name" value="SET"/>
    <property type="match status" value="1"/>
</dbReference>
<evidence type="ECO:0000259" key="1">
    <source>
        <dbReference type="PROSITE" id="PS50280"/>
    </source>
</evidence>
<dbReference type="Ensembl" id="ENSSRHT00000002626.1">
    <property type="protein sequence ID" value="ENSSRHP00000002524.1"/>
    <property type="gene ID" value="ENSSRHG00000001788.1"/>
</dbReference>
<dbReference type="InterPro" id="IPR051760">
    <property type="entry name" value="KMT5A"/>
</dbReference>
<dbReference type="InterPro" id="IPR001214">
    <property type="entry name" value="SET_dom"/>
</dbReference>
<dbReference type="GO" id="GO:0043516">
    <property type="term" value="P:regulation of DNA damage response, signal transduction by p53 class mediator"/>
    <property type="evidence" value="ECO:0007669"/>
    <property type="project" value="TreeGrafter"/>
</dbReference>
<protein>
    <recommendedName>
        <fullName evidence="1">SET domain-containing protein</fullName>
    </recommendedName>
</protein>
<dbReference type="PROSITE" id="PS50280">
    <property type="entry name" value="SET"/>
    <property type="match status" value="1"/>
</dbReference>
<dbReference type="Pfam" id="PF00856">
    <property type="entry name" value="SET"/>
    <property type="match status" value="1"/>
</dbReference>
<accession>A0A673FNX2</accession>
<organism evidence="2 3">
    <name type="scientific">Sinocyclocheilus rhinocerous</name>
    <dbReference type="NCBI Taxonomy" id="307959"/>
    <lineage>
        <taxon>Eukaryota</taxon>
        <taxon>Metazoa</taxon>
        <taxon>Chordata</taxon>
        <taxon>Craniata</taxon>
        <taxon>Vertebrata</taxon>
        <taxon>Euteleostomi</taxon>
        <taxon>Actinopterygii</taxon>
        <taxon>Neopterygii</taxon>
        <taxon>Teleostei</taxon>
        <taxon>Ostariophysi</taxon>
        <taxon>Cypriniformes</taxon>
        <taxon>Cyprinidae</taxon>
        <taxon>Cyprininae</taxon>
        <taxon>Sinocyclocheilus</taxon>
    </lineage>
</organism>
<evidence type="ECO:0000313" key="3">
    <source>
        <dbReference type="Proteomes" id="UP000472270"/>
    </source>
</evidence>
<dbReference type="AlphaFoldDB" id="A0A673FNX2"/>
<feature type="domain" description="SET" evidence="1">
    <location>
        <begin position="1"/>
        <end position="118"/>
    </location>
</feature>